<keyword evidence="1 2" id="KW-0597">Phosphoprotein</keyword>
<reference evidence="4 5" key="1">
    <citation type="submission" date="2019-02" db="EMBL/GenBank/DDBJ databases">
        <title>Deep-cultivation of Planctomycetes and their phenomic and genomic characterization uncovers novel biology.</title>
        <authorList>
            <person name="Wiegand S."/>
            <person name="Jogler M."/>
            <person name="Boedeker C."/>
            <person name="Pinto D."/>
            <person name="Vollmers J."/>
            <person name="Rivas-Marin E."/>
            <person name="Kohn T."/>
            <person name="Peeters S.H."/>
            <person name="Heuer A."/>
            <person name="Rast P."/>
            <person name="Oberbeckmann S."/>
            <person name="Bunk B."/>
            <person name="Jeske O."/>
            <person name="Meyerdierks A."/>
            <person name="Storesund J.E."/>
            <person name="Kallscheuer N."/>
            <person name="Luecker S."/>
            <person name="Lage O.M."/>
            <person name="Pohl T."/>
            <person name="Merkel B.J."/>
            <person name="Hornburger P."/>
            <person name="Mueller R.-W."/>
            <person name="Bruemmer F."/>
            <person name="Labrenz M."/>
            <person name="Spormann A.M."/>
            <person name="Op Den Camp H."/>
            <person name="Overmann J."/>
            <person name="Amann R."/>
            <person name="Jetten M.S.M."/>
            <person name="Mascher T."/>
            <person name="Medema M.H."/>
            <person name="Devos D.P."/>
            <person name="Kaster A.-K."/>
            <person name="Ovreas L."/>
            <person name="Rohde M."/>
            <person name="Galperin M.Y."/>
            <person name="Jogler C."/>
        </authorList>
    </citation>
    <scope>NUCLEOTIDE SEQUENCE [LARGE SCALE GENOMIC DNA]</scope>
    <source>
        <strain evidence="4 5">Pla52n</strain>
    </source>
</reference>
<evidence type="ECO:0000256" key="2">
    <source>
        <dbReference type="PROSITE-ProRule" id="PRU00169"/>
    </source>
</evidence>
<dbReference type="PANTHER" id="PTHR44591:SF21">
    <property type="entry name" value="TWO-COMPONENT RESPONSE REGULATOR"/>
    <property type="match status" value="1"/>
</dbReference>
<dbReference type="AlphaFoldDB" id="A0A5C6A5V4"/>
<dbReference type="Pfam" id="PF00072">
    <property type="entry name" value="Response_reg"/>
    <property type="match status" value="1"/>
</dbReference>
<accession>A0A5C6A5V4</accession>
<dbReference type="Gene3D" id="3.40.50.2300">
    <property type="match status" value="1"/>
</dbReference>
<evidence type="ECO:0000256" key="1">
    <source>
        <dbReference type="ARBA" id="ARBA00022553"/>
    </source>
</evidence>
<gene>
    <name evidence="4" type="primary">tmoT_2</name>
    <name evidence="4" type="ORF">Pla52n_55320</name>
</gene>
<dbReference type="InterPro" id="IPR001789">
    <property type="entry name" value="Sig_transdc_resp-reg_receiver"/>
</dbReference>
<dbReference type="SUPFAM" id="SSF52172">
    <property type="entry name" value="CheY-like"/>
    <property type="match status" value="1"/>
</dbReference>
<feature type="domain" description="Response regulatory" evidence="3">
    <location>
        <begin position="7"/>
        <end position="121"/>
    </location>
</feature>
<dbReference type="Proteomes" id="UP000320176">
    <property type="component" value="Unassembled WGS sequence"/>
</dbReference>
<sequence length="124" mass="13499">MQSDLLTIVVVEDDPSMRRAIERVLRTGGYKPILFDSAEATLESGVLFRADCLVLDVNLPGMSGFELLEHLIPNGGSLPTIFITSHDAPAFRDRAASLGACSYHPKPFLGRVLLNAVQEAFQAK</sequence>
<proteinExistence type="predicted"/>
<comment type="caution">
    <text evidence="4">The sequence shown here is derived from an EMBL/GenBank/DDBJ whole genome shotgun (WGS) entry which is preliminary data.</text>
</comment>
<dbReference type="PANTHER" id="PTHR44591">
    <property type="entry name" value="STRESS RESPONSE REGULATOR PROTEIN 1"/>
    <property type="match status" value="1"/>
</dbReference>
<evidence type="ECO:0000259" key="3">
    <source>
        <dbReference type="PROSITE" id="PS50110"/>
    </source>
</evidence>
<dbReference type="GO" id="GO:0000160">
    <property type="term" value="P:phosphorelay signal transduction system"/>
    <property type="evidence" value="ECO:0007669"/>
    <property type="project" value="InterPro"/>
</dbReference>
<evidence type="ECO:0000313" key="5">
    <source>
        <dbReference type="Proteomes" id="UP000320176"/>
    </source>
</evidence>
<name>A0A5C6A5V4_9BACT</name>
<dbReference type="InterPro" id="IPR050595">
    <property type="entry name" value="Bact_response_regulator"/>
</dbReference>
<dbReference type="InterPro" id="IPR011006">
    <property type="entry name" value="CheY-like_superfamily"/>
</dbReference>
<dbReference type="EMBL" id="SJPN01000007">
    <property type="protein sequence ID" value="TWT94707.1"/>
    <property type="molecule type" value="Genomic_DNA"/>
</dbReference>
<organism evidence="4 5">
    <name type="scientific">Stieleria varia</name>
    <dbReference type="NCBI Taxonomy" id="2528005"/>
    <lineage>
        <taxon>Bacteria</taxon>
        <taxon>Pseudomonadati</taxon>
        <taxon>Planctomycetota</taxon>
        <taxon>Planctomycetia</taxon>
        <taxon>Pirellulales</taxon>
        <taxon>Pirellulaceae</taxon>
        <taxon>Stieleria</taxon>
    </lineage>
</organism>
<evidence type="ECO:0000313" key="4">
    <source>
        <dbReference type="EMBL" id="TWT94707.1"/>
    </source>
</evidence>
<feature type="modified residue" description="4-aspartylphosphate" evidence="2">
    <location>
        <position position="56"/>
    </location>
</feature>
<dbReference type="RefSeq" id="WP_390620408.1">
    <property type="nucleotide sequence ID" value="NZ_CP151726.1"/>
</dbReference>
<dbReference type="PROSITE" id="PS50110">
    <property type="entry name" value="RESPONSE_REGULATORY"/>
    <property type="match status" value="1"/>
</dbReference>
<dbReference type="SMART" id="SM00448">
    <property type="entry name" value="REC"/>
    <property type="match status" value="1"/>
</dbReference>
<protein>
    <submittedName>
        <fullName evidence="4">Response regulator protein TmoT</fullName>
    </submittedName>
</protein>
<keyword evidence="5" id="KW-1185">Reference proteome</keyword>